<reference evidence="3 4" key="1">
    <citation type="submission" date="2016-11" db="EMBL/GenBank/DDBJ databases">
        <authorList>
            <person name="Jaros S."/>
            <person name="Januszkiewicz K."/>
            <person name="Wedrychowicz H."/>
        </authorList>
    </citation>
    <scope>NUCLEOTIDE SEQUENCE [LARGE SCALE GENOMIC DNA]</scope>
    <source>
        <strain evidence="3 4">DSM 10068</strain>
    </source>
</reference>
<dbReference type="InterPro" id="IPR006121">
    <property type="entry name" value="HMA_dom"/>
</dbReference>
<proteinExistence type="predicted"/>
<dbReference type="AlphaFoldDB" id="A0A1M5XUB5"/>
<evidence type="ECO:0000259" key="2">
    <source>
        <dbReference type="PROSITE" id="PS50846"/>
    </source>
</evidence>
<evidence type="ECO:0000313" key="3">
    <source>
        <dbReference type="EMBL" id="SHI03312.1"/>
    </source>
</evidence>
<dbReference type="SUPFAM" id="SSF55008">
    <property type="entry name" value="HMA, heavy metal-associated domain"/>
    <property type="match status" value="1"/>
</dbReference>
<dbReference type="RefSeq" id="WP_073078481.1">
    <property type="nucleotide sequence ID" value="NZ_FQXV01000006.1"/>
</dbReference>
<dbReference type="InterPro" id="IPR036163">
    <property type="entry name" value="HMA_dom_sf"/>
</dbReference>
<protein>
    <submittedName>
        <fullName evidence="3">Heavy-metal-associated domain-containing protein</fullName>
    </submittedName>
</protein>
<keyword evidence="1" id="KW-0479">Metal-binding</keyword>
<organism evidence="3 4">
    <name type="scientific">Sporobacter termitidis DSM 10068</name>
    <dbReference type="NCBI Taxonomy" id="1123282"/>
    <lineage>
        <taxon>Bacteria</taxon>
        <taxon>Bacillati</taxon>
        <taxon>Bacillota</taxon>
        <taxon>Clostridia</taxon>
        <taxon>Eubacteriales</taxon>
        <taxon>Oscillospiraceae</taxon>
        <taxon>Sporobacter</taxon>
    </lineage>
</organism>
<dbReference type="GO" id="GO:0046872">
    <property type="term" value="F:metal ion binding"/>
    <property type="evidence" value="ECO:0007669"/>
    <property type="project" value="UniProtKB-KW"/>
</dbReference>
<dbReference type="OrthoDB" id="7068874at2"/>
<feature type="domain" description="HMA" evidence="2">
    <location>
        <begin position="3"/>
        <end position="74"/>
    </location>
</feature>
<evidence type="ECO:0000313" key="4">
    <source>
        <dbReference type="Proteomes" id="UP000183995"/>
    </source>
</evidence>
<accession>A0A1M5XUB5</accession>
<dbReference type="Pfam" id="PF00403">
    <property type="entry name" value="HMA"/>
    <property type="match status" value="1"/>
</dbReference>
<sequence length="74" mass="7828">MSTTKKYILEGLCCTNCAAAIEREVGQAAGIKKAAVDFETTSITVEFDGDESGILKAVTDISTEIDEDIVVKAV</sequence>
<dbReference type="PROSITE" id="PS50846">
    <property type="entry name" value="HMA_2"/>
    <property type="match status" value="1"/>
</dbReference>
<dbReference type="Gene3D" id="3.30.70.100">
    <property type="match status" value="1"/>
</dbReference>
<dbReference type="PROSITE" id="PS01047">
    <property type="entry name" value="HMA_1"/>
    <property type="match status" value="1"/>
</dbReference>
<dbReference type="InterPro" id="IPR017969">
    <property type="entry name" value="Heavy-metal-associated_CS"/>
</dbReference>
<dbReference type="CDD" id="cd00371">
    <property type="entry name" value="HMA"/>
    <property type="match status" value="1"/>
</dbReference>
<keyword evidence="4" id="KW-1185">Reference proteome</keyword>
<gene>
    <name evidence="3" type="ORF">SAMN02745823_02041</name>
</gene>
<name>A0A1M5XUB5_9FIRM</name>
<evidence type="ECO:0000256" key="1">
    <source>
        <dbReference type="ARBA" id="ARBA00022723"/>
    </source>
</evidence>
<dbReference type="STRING" id="1123282.SAMN02745823_02041"/>
<dbReference type="Proteomes" id="UP000183995">
    <property type="component" value="Unassembled WGS sequence"/>
</dbReference>
<dbReference type="EMBL" id="FQXV01000006">
    <property type="protein sequence ID" value="SHI03312.1"/>
    <property type="molecule type" value="Genomic_DNA"/>
</dbReference>